<feature type="transmembrane region" description="Helical" evidence="2">
    <location>
        <begin position="36"/>
        <end position="57"/>
    </location>
</feature>
<keyword evidence="2" id="KW-1133">Transmembrane helix</keyword>
<evidence type="ECO:0000313" key="5">
    <source>
        <dbReference type="Proteomes" id="UP000295443"/>
    </source>
</evidence>
<dbReference type="Pfam" id="PF13487">
    <property type="entry name" value="HD_5"/>
    <property type="match status" value="1"/>
</dbReference>
<dbReference type="Gene3D" id="1.10.3210.10">
    <property type="entry name" value="Hypothetical protein af1432"/>
    <property type="match status" value="1"/>
</dbReference>
<comment type="caution">
    <text evidence="4">The sequence shown here is derived from an EMBL/GenBank/DDBJ whole genome shotgun (WGS) entry which is preliminary data.</text>
</comment>
<dbReference type="InterPro" id="IPR037522">
    <property type="entry name" value="HD_GYP_dom"/>
</dbReference>
<gene>
    <name evidence="4" type="ORF">EZJ19_14740</name>
</gene>
<evidence type="ECO:0000313" key="4">
    <source>
        <dbReference type="EMBL" id="TCJ11669.1"/>
    </source>
</evidence>
<dbReference type="InterPro" id="IPR003607">
    <property type="entry name" value="HD/PDEase_dom"/>
</dbReference>
<dbReference type="CDD" id="cd00077">
    <property type="entry name" value="HDc"/>
    <property type="match status" value="1"/>
</dbReference>
<proteinExistence type="predicted"/>
<dbReference type="OrthoDB" id="9763857at2"/>
<feature type="compositionally biased region" description="Low complexity" evidence="1">
    <location>
        <begin position="479"/>
        <end position="494"/>
    </location>
</feature>
<keyword evidence="5" id="KW-1185">Reference proteome</keyword>
<sequence length="500" mass="52751">MAMTNSVPSASRSSSEGIFAARPHVLEPARSIRRALIRRLALAAVVLATVLGAGAFVNESRQLDSRFAETLRFGAELLRLEVDRQVGAGVGSAAAPPVQAAIDALLHDPPRSDMGRFVFAAFFDASRREVARGIDRSQPDAVALAAAYARQGFRFPGHGLVLGGTLGLGQRPALPFAMAVADGQGRTVGYINGIFVLSPAAEAELFRSARRAALVAVVLVLVTALFIYPILRGLVGRLGELSLGLLAANVDTVKVLGSAIAKRDSDTEAHNYRVTLYAVLLAEAAGLDDRAIRGLIKGAFLHDVGKIGIRDAILLKPGPLDPGEFAAMQEHVHHGLDILRGAPWLADAAVVVGGHHERYDGSGYPLGLKGDAIPLVARVFSVADVFDALTSVRPYKPAYDLDSALATLRHGAGRAFEPALVTLFAHLVPPLYAVIGHDEAASRELLEKVARRYYRANLREIVAEVAAATARAQAEAATMSSATASANSMPSTAADRMPPA</sequence>
<accession>A0A4R1B7K5</accession>
<evidence type="ECO:0000259" key="3">
    <source>
        <dbReference type="PROSITE" id="PS51832"/>
    </source>
</evidence>
<dbReference type="GO" id="GO:0008081">
    <property type="term" value="F:phosphoric diester hydrolase activity"/>
    <property type="evidence" value="ECO:0007669"/>
    <property type="project" value="UniProtKB-ARBA"/>
</dbReference>
<dbReference type="InterPro" id="IPR052020">
    <property type="entry name" value="Cyclic_di-GMP/3'3'-cGAMP_PDE"/>
</dbReference>
<keyword evidence="2" id="KW-0812">Transmembrane</keyword>
<organism evidence="4 5">
    <name type="scientific">Parasulfuritortus cantonensis</name>
    <dbReference type="NCBI Taxonomy" id="2528202"/>
    <lineage>
        <taxon>Bacteria</taxon>
        <taxon>Pseudomonadati</taxon>
        <taxon>Pseudomonadota</taxon>
        <taxon>Betaproteobacteria</taxon>
        <taxon>Nitrosomonadales</taxon>
        <taxon>Thiobacillaceae</taxon>
        <taxon>Parasulfuritortus</taxon>
    </lineage>
</organism>
<dbReference type="SUPFAM" id="SSF109604">
    <property type="entry name" value="HD-domain/PDEase-like"/>
    <property type="match status" value="1"/>
</dbReference>
<evidence type="ECO:0000256" key="1">
    <source>
        <dbReference type="SAM" id="MobiDB-lite"/>
    </source>
</evidence>
<evidence type="ECO:0000256" key="2">
    <source>
        <dbReference type="SAM" id="Phobius"/>
    </source>
</evidence>
<dbReference type="SMART" id="SM00471">
    <property type="entry name" value="HDc"/>
    <property type="match status" value="1"/>
</dbReference>
<feature type="domain" description="HD-GYP" evidence="3">
    <location>
        <begin position="245"/>
        <end position="440"/>
    </location>
</feature>
<dbReference type="PANTHER" id="PTHR45228:SF8">
    <property type="entry name" value="TWO-COMPONENT RESPONSE REGULATOR-RELATED"/>
    <property type="match status" value="1"/>
</dbReference>
<keyword evidence="2" id="KW-0472">Membrane</keyword>
<feature type="region of interest" description="Disordered" evidence="1">
    <location>
        <begin position="479"/>
        <end position="500"/>
    </location>
</feature>
<dbReference type="Proteomes" id="UP000295443">
    <property type="component" value="Unassembled WGS sequence"/>
</dbReference>
<name>A0A4R1B7K5_9PROT</name>
<dbReference type="EMBL" id="SJZB01000051">
    <property type="protein sequence ID" value="TCJ11669.1"/>
    <property type="molecule type" value="Genomic_DNA"/>
</dbReference>
<protein>
    <submittedName>
        <fullName evidence="4">HD domain-containing protein</fullName>
    </submittedName>
</protein>
<dbReference type="AlphaFoldDB" id="A0A4R1B7K5"/>
<dbReference type="PANTHER" id="PTHR45228">
    <property type="entry name" value="CYCLIC DI-GMP PHOSPHODIESTERASE TM_0186-RELATED"/>
    <property type="match status" value="1"/>
</dbReference>
<reference evidence="4 5" key="1">
    <citation type="submission" date="2019-03" db="EMBL/GenBank/DDBJ databases">
        <title>Genome sequence of Thiobacillaceae bacterium LSR1, a sulfur-oxidizing bacterium isolated from freshwater sediment.</title>
        <authorList>
            <person name="Li S."/>
        </authorList>
    </citation>
    <scope>NUCLEOTIDE SEQUENCE [LARGE SCALE GENOMIC DNA]</scope>
    <source>
        <strain evidence="4 5">LSR1</strain>
    </source>
</reference>
<feature type="transmembrane region" description="Helical" evidence="2">
    <location>
        <begin position="212"/>
        <end position="231"/>
    </location>
</feature>
<dbReference type="PROSITE" id="PS51832">
    <property type="entry name" value="HD_GYP"/>
    <property type="match status" value="1"/>
</dbReference>